<comment type="caution">
    <text evidence="2">The sequence shown here is derived from an EMBL/GenBank/DDBJ whole genome shotgun (WGS) entry which is preliminary data.</text>
</comment>
<accession>A0ABT0HRI4</accession>
<keyword evidence="3" id="KW-1185">Reference proteome</keyword>
<dbReference type="Proteomes" id="UP001202180">
    <property type="component" value="Unassembled WGS sequence"/>
</dbReference>
<evidence type="ECO:0000313" key="3">
    <source>
        <dbReference type="Proteomes" id="UP001202180"/>
    </source>
</evidence>
<organism evidence="2 3">
    <name type="scientific">Spirosoma liriopis</name>
    <dbReference type="NCBI Taxonomy" id="2937440"/>
    <lineage>
        <taxon>Bacteria</taxon>
        <taxon>Pseudomonadati</taxon>
        <taxon>Bacteroidota</taxon>
        <taxon>Cytophagia</taxon>
        <taxon>Cytophagales</taxon>
        <taxon>Cytophagaceae</taxon>
        <taxon>Spirosoma</taxon>
    </lineage>
</organism>
<keyword evidence="1" id="KW-0472">Membrane</keyword>
<gene>
    <name evidence="2" type="ORF">M0L20_21390</name>
</gene>
<protein>
    <recommendedName>
        <fullName evidence="4">DUF1570 domain-containing protein</fullName>
    </recommendedName>
</protein>
<dbReference type="RefSeq" id="WP_248478955.1">
    <property type="nucleotide sequence ID" value="NZ_JALPRF010000003.1"/>
</dbReference>
<keyword evidence="1" id="KW-0812">Transmembrane</keyword>
<dbReference type="EMBL" id="JALPRF010000003">
    <property type="protein sequence ID" value="MCK8494437.1"/>
    <property type="molecule type" value="Genomic_DNA"/>
</dbReference>
<evidence type="ECO:0000313" key="2">
    <source>
        <dbReference type="EMBL" id="MCK8494437.1"/>
    </source>
</evidence>
<feature type="transmembrane region" description="Helical" evidence="1">
    <location>
        <begin position="6"/>
        <end position="25"/>
    </location>
</feature>
<sequence length="274" mass="31487">MRGNVLFRYVLPFLIALPISFLILYPQLIRCMRVDQSTDFEQLDSQKQVYVNRLATQKQRRQLRQNVVTATDRIRRFWDGQRGRAILIYCPTQDEYRQYCIGGEGAGCSLGLPWGESYLVLGPEGNNADVIAHELCHDELFARLGWWRVKRQIPQWFNEGLALMVDYRFSSPSLWEKPGTAQPDSLFSDDATTMTFGQPPMLKLTDLETTRDFFGGSYERVMLAYQTAADEVGRWLAIVGQAGVPALANAVANGDDFRNAYQRLEREKRRSRSR</sequence>
<evidence type="ECO:0008006" key="4">
    <source>
        <dbReference type="Google" id="ProtNLM"/>
    </source>
</evidence>
<keyword evidence="1" id="KW-1133">Transmembrane helix</keyword>
<name>A0ABT0HRI4_9BACT</name>
<evidence type="ECO:0000256" key="1">
    <source>
        <dbReference type="SAM" id="Phobius"/>
    </source>
</evidence>
<proteinExistence type="predicted"/>
<reference evidence="2 3" key="1">
    <citation type="submission" date="2022-04" db="EMBL/GenBank/DDBJ databases">
        <title>Spirosoma sp. strain RP8 genome sequencing and assembly.</title>
        <authorList>
            <person name="Jung Y."/>
        </authorList>
    </citation>
    <scope>NUCLEOTIDE SEQUENCE [LARGE SCALE GENOMIC DNA]</scope>
    <source>
        <strain evidence="2 3">RP8</strain>
    </source>
</reference>